<evidence type="ECO:0000313" key="2">
    <source>
        <dbReference type="Proteomes" id="UP000002698"/>
    </source>
</evidence>
<dbReference type="InterPro" id="IPR052944">
    <property type="entry name" value="Sporulation_related"/>
</dbReference>
<dbReference type="eggNOG" id="arCOG02470">
    <property type="taxonomic scope" value="Archaea"/>
</dbReference>
<dbReference type="SUPFAM" id="SSF89392">
    <property type="entry name" value="Prokaryotic lipoproteins and lipoprotein localization factors"/>
    <property type="match status" value="1"/>
</dbReference>
<dbReference type="PANTHER" id="PTHR37507">
    <property type="entry name" value="SPORULATION PROTEIN YDCC"/>
    <property type="match status" value="1"/>
</dbReference>
<keyword evidence="2" id="KW-1185">Reference proteome</keyword>
<dbReference type="EMBL" id="CR936257">
    <property type="protein sequence ID" value="CAI49154.1"/>
    <property type="molecule type" value="Genomic_DNA"/>
</dbReference>
<dbReference type="EnsemblBacteria" id="CAI49154">
    <property type="protein sequence ID" value="CAI49154"/>
    <property type="gene ID" value="NP_2126A"/>
</dbReference>
<reference evidence="1 2" key="1">
    <citation type="journal article" date="2005" name="Genome Res.">
        <title>Living with two extremes: conclusions from the genome sequence of Natronomonas pharaonis.</title>
        <authorList>
            <person name="Falb M."/>
            <person name="Pfeiffer F."/>
            <person name="Palm P."/>
            <person name="Rodewald K."/>
            <person name="Hickmann V."/>
            <person name="Tittor J."/>
            <person name="Oesterhelt D."/>
        </authorList>
    </citation>
    <scope>NUCLEOTIDE SEQUENCE [LARGE SCALE GENOMIC DNA]</scope>
    <source>
        <strain evidence="2">ATCC 35678 / DSM 2160 / CIP 103997 / JCM 8858 / NBRC 14720 / NCIMB 2260 / Gabara</strain>
    </source>
</reference>
<dbReference type="PANTHER" id="PTHR37507:SF2">
    <property type="entry name" value="SPORULATION PROTEIN YDCC"/>
    <property type="match status" value="1"/>
</dbReference>
<dbReference type="AlphaFoldDB" id="A0A1U7EVS8"/>
<dbReference type="Gene3D" id="2.50.20.10">
    <property type="entry name" value="Lipoprotein localisation LolA/LolB/LppX"/>
    <property type="match status" value="1"/>
</dbReference>
<name>A0A1U7EVS8_NATPD</name>
<dbReference type="HOGENOM" id="CLU_1044335_0_0_2"/>
<sequence>MATVRELLVVGLLAGALLAGASVLESPTGDAENEAPDPDTLWEATFVYSEALESIEGERTTIVETGNETRTRTVAVAERPYTDYRTAVLEAPLPGDEGEVYVSNATVNWWYNPTTNSADYFRPAEPFTDAEIRDARSENAEERRALVEVEYAGTETIADREAHVLDVAAANETATRGIELLVGDREFVFALDSVDPNDELLVVETRVWIDAEYDYPLKEQAVFIEDDDERHVYTERFESVTFNGDIGDDAFAFEPPEDAMVTDISG</sequence>
<dbReference type="RefSeq" id="WP_011322782.1">
    <property type="nucleotide sequence ID" value="NC_007426.1"/>
</dbReference>
<evidence type="ECO:0000313" key="1">
    <source>
        <dbReference type="EMBL" id="CAI49154.1"/>
    </source>
</evidence>
<organism evidence="1 2">
    <name type="scientific">Natronomonas pharaonis (strain ATCC 35678 / DSM 2160 / CIP 103997 / JCM 8858 / NBRC 14720 / NCIMB 2260 / Gabara)</name>
    <name type="common">Halobacterium pharaonis</name>
    <dbReference type="NCBI Taxonomy" id="348780"/>
    <lineage>
        <taxon>Archaea</taxon>
        <taxon>Methanobacteriati</taxon>
        <taxon>Methanobacteriota</taxon>
        <taxon>Stenosarchaea group</taxon>
        <taxon>Halobacteria</taxon>
        <taxon>Halobacteriales</taxon>
        <taxon>Natronomonadaceae</taxon>
        <taxon>Natronomonas</taxon>
    </lineage>
</organism>
<accession>A0A1U7EVS8</accession>
<dbReference type="InterPro" id="IPR029046">
    <property type="entry name" value="LolA/LolB/LppX"/>
</dbReference>
<dbReference type="KEGG" id="nph:NP_2126A"/>
<dbReference type="STRING" id="348780.NP_2126A"/>
<protein>
    <submittedName>
        <fullName evidence="1">LppX domain protein</fullName>
    </submittedName>
</protein>
<dbReference type="GeneID" id="3701358"/>
<gene>
    <name evidence="1" type="ordered locus">NP_2126A</name>
</gene>
<dbReference type="Proteomes" id="UP000002698">
    <property type="component" value="Chromosome"/>
</dbReference>
<proteinExistence type="predicted"/>
<dbReference type="OrthoDB" id="137725at2157"/>